<dbReference type="Pfam" id="PF00085">
    <property type="entry name" value="Thioredoxin"/>
    <property type="match status" value="1"/>
</dbReference>
<evidence type="ECO:0000256" key="2">
    <source>
        <dbReference type="ARBA" id="ARBA00023157"/>
    </source>
</evidence>
<comment type="similarity">
    <text evidence="1">Belongs to the thioredoxin family.</text>
</comment>
<dbReference type="AlphaFoldDB" id="A0A9P5AJ40"/>
<proteinExistence type="inferred from homology"/>
<keyword evidence="5" id="KW-1185">Reference proteome</keyword>
<protein>
    <submittedName>
        <fullName evidence="4">Thioredoxin</fullName>
    </submittedName>
</protein>
<dbReference type="CDD" id="cd02947">
    <property type="entry name" value="TRX_family"/>
    <property type="match status" value="1"/>
</dbReference>
<dbReference type="InterPro" id="IPR013766">
    <property type="entry name" value="Thioredoxin_domain"/>
</dbReference>
<reference evidence="4" key="1">
    <citation type="journal article" date="2017" name="Mycologia">
        <title>Fusarium algeriense, sp. nov., a novel toxigenic crown rot pathogen of durum wheat from Algeria is nested in the Fusarium burgessii species complex.</title>
        <authorList>
            <person name="Laraba I."/>
            <person name="Keddad A."/>
            <person name="Boureghda H."/>
            <person name="Abdallah N."/>
            <person name="Vaughan M.M."/>
            <person name="Proctor R.H."/>
            <person name="Busman M."/>
            <person name="O'Donnell K."/>
        </authorList>
    </citation>
    <scope>NUCLEOTIDE SEQUENCE</scope>
    <source>
        <strain evidence="4">NRRL 25174</strain>
    </source>
</reference>
<dbReference type="InterPro" id="IPR036249">
    <property type="entry name" value="Thioredoxin-like_sf"/>
</dbReference>
<organism evidence="4 5">
    <name type="scientific">Fusarium beomiforme</name>
    <dbReference type="NCBI Taxonomy" id="44412"/>
    <lineage>
        <taxon>Eukaryota</taxon>
        <taxon>Fungi</taxon>
        <taxon>Dikarya</taxon>
        <taxon>Ascomycota</taxon>
        <taxon>Pezizomycotina</taxon>
        <taxon>Sordariomycetes</taxon>
        <taxon>Hypocreomycetidae</taxon>
        <taxon>Hypocreales</taxon>
        <taxon>Nectriaceae</taxon>
        <taxon>Fusarium</taxon>
        <taxon>Fusarium burgessii species complex</taxon>
    </lineage>
</organism>
<name>A0A9P5AJ40_9HYPO</name>
<dbReference type="OrthoDB" id="10263751at2759"/>
<gene>
    <name evidence="4" type="ORF">FBEOM_6449</name>
</gene>
<accession>A0A9P5AJ40</accession>
<comment type="caution">
    <text evidence="4">The sequence shown here is derived from an EMBL/GenBank/DDBJ whole genome shotgun (WGS) entry which is preliminary data.</text>
</comment>
<dbReference type="SUPFAM" id="SSF52833">
    <property type="entry name" value="Thioredoxin-like"/>
    <property type="match status" value="1"/>
</dbReference>
<reference evidence="4" key="2">
    <citation type="submission" date="2020-02" db="EMBL/GenBank/DDBJ databases">
        <title>Identification and distribution of gene clusters putatively required for synthesis of sphingolipid metabolism inhibitors in phylogenetically diverse species of the filamentous fungus Fusarium.</title>
        <authorList>
            <person name="Kim H.-S."/>
            <person name="Busman M."/>
            <person name="Brown D.W."/>
            <person name="Divon H."/>
            <person name="Uhlig S."/>
            <person name="Proctor R.H."/>
        </authorList>
    </citation>
    <scope>NUCLEOTIDE SEQUENCE</scope>
    <source>
        <strain evidence="4">NRRL 25174</strain>
    </source>
</reference>
<sequence>MIAPVIDKCSVEYPSIHFITVDVDNSPKLSKEHGIRAMPTFVIYKDGQKVDDVVQGASKEKVEAYIQKYAP</sequence>
<evidence type="ECO:0000313" key="5">
    <source>
        <dbReference type="Proteomes" id="UP000730481"/>
    </source>
</evidence>
<evidence type="ECO:0000259" key="3">
    <source>
        <dbReference type="Pfam" id="PF00085"/>
    </source>
</evidence>
<dbReference type="Gene3D" id="3.40.30.10">
    <property type="entry name" value="Glutaredoxin"/>
    <property type="match status" value="1"/>
</dbReference>
<keyword evidence="2" id="KW-1015">Disulfide bond</keyword>
<evidence type="ECO:0000256" key="1">
    <source>
        <dbReference type="ARBA" id="ARBA00008987"/>
    </source>
</evidence>
<evidence type="ECO:0000313" key="4">
    <source>
        <dbReference type="EMBL" id="KAF4339666.1"/>
    </source>
</evidence>
<dbReference type="PANTHER" id="PTHR46115">
    <property type="entry name" value="THIOREDOXIN-LIKE PROTEIN 1"/>
    <property type="match status" value="1"/>
</dbReference>
<dbReference type="Proteomes" id="UP000730481">
    <property type="component" value="Unassembled WGS sequence"/>
</dbReference>
<dbReference type="EMBL" id="PVQB02000271">
    <property type="protein sequence ID" value="KAF4339666.1"/>
    <property type="molecule type" value="Genomic_DNA"/>
</dbReference>
<feature type="domain" description="Thioredoxin" evidence="3">
    <location>
        <begin position="1"/>
        <end position="68"/>
    </location>
</feature>